<organism evidence="3 4">
    <name type="scientific">Melanomma pulvis-pyrius CBS 109.77</name>
    <dbReference type="NCBI Taxonomy" id="1314802"/>
    <lineage>
        <taxon>Eukaryota</taxon>
        <taxon>Fungi</taxon>
        <taxon>Dikarya</taxon>
        <taxon>Ascomycota</taxon>
        <taxon>Pezizomycotina</taxon>
        <taxon>Dothideomycetes</taxon>
        <taxon>Pleosporomycetidae</taxon>
        <taxon>Pleosporales</taxon>
        <taxon>Melanommataceae</taxon>
        <taxon>Melanomma</taxon>
    </lineage>
</organism>
<feature type="compositionally biased region" description="Basic and acidic residues" evidence="1">
    <location>
        <begin position="142"/>
        <end position="152"/>
    </location>
</feature>
<feature type="region of interest" description="Disordered" evidence="1">
    <location>
        <begin position="1"/>
        <end position="215"/>
    </location>
</feature>
<evidence type="ECO:0000313" key="3">
    <source>
        <dbReference type="EMBL" id="KAF2797539.1"/>
    </source>
</evidence>
<dbReference type="PANTHER" id="PTHR14689">
    <property type="entry name" value="PHORBOL-ESTER_DAG-TYPE DOMAIN-CONTAINING PROTEIN"/>
    <property type="match status" value="1"/>
</dbReference>
<reference evidence="3" key="1">
    <citation type="journal article" date="2020" name="Stud. Mycol.">
        <title>101 Dothideomycetes genomes: a test case for predicting lifestyles and emergence of pathogens.</title>
        <authorList>
            <person name="Haridas S."/>
            <person name="Albert R."/>
            <person name="Binder M."/>
            <person name="Bloem J."/>
            <person name="Labutti K."/>
            <person name="Salamov A."/>
            <person name="Andreopoulos B."/>
            <person name="Baker S."/>
            <person name="Barry K."/>
            <person name="Bills G."/>
            <person name="Bluhm B."/>
            <person name="Cannon C."/>
            <person name="Castanera R."/>
            <person name="Culley D."/>
            <person name="Daum C."/>
            <person name="Ezra D."/>
            <person name="Gonzalez J."/>
            <person name="Henrissat B."/>
            <person name="Kuo A."/>
            <person name="Liang C."/>
            <person name="Lipzen A."/>
            <person name="Lutzoni F."/>
            <person name="Magnuson J."/>
            <person name="Mondo S."/>
            <person name="Nolan M."/>
            <person name="Ohm R."/>
            <person name="Pangilinan J."/>
            <person name="Park H.-J."/>
            <person name="Ramirez L."/>
            <person name="Alfaro M."/>
            <person name="Sun H."/>
            <person name="Tritt A."/>
            <person name="Yoshinaga Y."/>
            <person name="Zwiers L.-H."/>
            <person name="Turgeon B."/>
            <person name="Goodwin S."/>
            <person name="Spatafora J."/>
            <person name="Crous P."/>
            <person name="Grigoriev I."/>
        </authorList>
    </citation>
    <scope>NUCLEOTIDE SEQUENCE</scope>
    <source>
        <strain evidence="3">CBS 109.77</strain>
    </source>
</reference>
<evidence type="ECO:0000256" key="1">
    <source>
        <dbReference type="SAM" id="MobiDB-lite"/>
    </source>
</evidence>
<feature type="compositionally biased region" description="Polar residues" evidence="1">
    <location>
        <begin position="157"/>
        <end position="167"/>
    </location>
</feature>
<protein>
    <recommendedName>
        <fullName evidence="2">DUF4211 domain-containing protein</fullName>
    </recommendedName>
</protein>
<gene>
    <name evidence="3" type="ORF">K505DRAFT_235237</name>
</gene>
<dbReference type="Pfam" id="PF13926">
    <property type="entry name" value="DUF4211"/>
    <property type="match status" value="1"/>
</dbReference>
<name>A0A6A6XMG8_9PLEO</name>
<dbReference type="GO" id="GO:0005634">
    <property type="term" value="C:nucleus"/>
    <property type="evidence" value="ECO:0007669"/>
    <property type="project" value="TreeGrafter"/>
</dbReference>
<feature type="region of interest" description="Disordered" evidence="1">
    <location>
        <begin position="374"/>
        <end position="415"/>
    </location>
</feature>
<feature type="compositionally biased region" description="Acidic residues" evidence="1">
    <location>
        <begin position="78"/>
        <end position="92"/>
    </location>
</feature>
<dbReference type="PANTHER" id="PTHR14689:SF0">
    <property type="entry name" value="COILED-COIL DOMAIN-CONTAINING PROTEIN 82"/>
    <property type="match status" value="1"/>
</dbReference>
<feature type="compositionally biased region" description="Acidic residues" evidence="1">
    <location>
        <begin position="179"/>
        <end position="214"/>
    </location>
</feature>
<keyword evidence="4" id="KW-1185">Reference proteome</keyword>
<dbReference type="InterPro" id="IPR025451">
    <property type="entry name" value="DUF4211"/>
</dbReference>
<feature type="compositionally biased region" description="Acidic residues" evidence="1">
    <location>
        <begin position="111"/>
        <end position="120"/>
    </location>
</feature>
<evidence type="ECO:0000259" key="2">
    <source>
        <dbReference type="Pfam" id="PF13926"/>
    </source>
</evidence>
<evidence type="ECO:0000313" key="4">
    <source>
        <dbReference type="Proteomes" id="UP000799757"/>
    </source>
</evidence>
<feature type="compositionally biased region" description="Low complexity" evidence="1">
    <location>
        <begin position="378"/>
        <end position="395"/>
    </location>
</feature>
<sequence length="519" mass="59471">MPDTKPPPKRARRTAVRQEPVRALTRKRHSRIFEVPQEISSGAEDVEEEDVLQRRKPVGRRPTVSTPRKQRLRRPLQEDDQQSDDEEDDSDSDVVPPRSTQKRRAVRDPQEQEDLEDDLEFLQSSPPVDRGGLRSHHTKPLSQREKALEELRRRRATSNGELSSSATPGRKRAIVLSDSDSELEVIPEEDDDVAEEDEVDEDEDEDEVDTDGEDQSYTHETNALDMFQEDINDVGFIDDDGPIGVPADLAPMPIEFSSLGRAKPRELFKYAIEWMVNRKINPSFPRSDEIYTLAFRKLDDEVKGLANSKYSSSIWTPDFTRALRARPEIMLNEIGTHMRAVISPHCEACNRKTHPATWDVTLTGAPYHKETLEPLVADSDSSSESDSNVSSLSGDSEVDLNGEKPTYDATGEQLPPESKIFTLGSTCKANAQMAHILHHWRYHLNSWVVDYLVREKHCTPEKIVERDTWSEKKREKYANKIVDKMEKDGEIRSLHKLYKNQVDFAFEAKNEYRQGWGRR</sequence>
<dbReference type="Proteomes" id="UP000799757">
    <property type="component" value="Unassembled WGS sequence"/>
</dbReference>
<dbReference type="AlphaFoldDB" id="A0A6A6XMG8"/>
<dbReference type="OrthoDB" id="21499at2759"/>
<proteinExistence type="predicted"/>
<feature type="domain" description="DUF4211" evidence="2">
    <location>
        <begin position="236"/>
        <end position="372"/>
    </location>
</feature>
<dbReference type="EMBL" id="MU001804">
    <property type="protein sequence ID" value="KAF2797539.1"/>
    <property type="molecule type" value="Genomic_DNA"/>
</dbReference>
<accession>A0A6A6XMG8</accession>